<evidence type="ECO:0000313" key="5">
    <source>
        <dbReference type="Proteomes" id="UP000285301"/>
    </source>
</evidence>
<evidence type="ECO:0000313" key="3">
    <source>
        <dbReference type="EMBL" id="RWS13597.1"/>
    </source>
</evidence>
<evidence type="ECO:0000259" key="1">
    <source>
        <dbReference type="Pfam" id="PF00535"/>
    </source>
</evidence>
<comment type="caution">
    <text evidence="4">The sequence shown here is derived from an EMBL/GenBank/DDBJ whole genome shotgun (WGS) entry which is preliminary data.</text>
</comment>
<keyword evidence="5" id="KW-1185">Reference proteome</keyword>
<dbReference type="Gene3D" id="3.90.550.10">
    <property type="entry name" value="Spore Coat Polysaccharide Biosynthesis Protein SpsA, Chain A"/>
    <property type="match status" value="1"/>
</dbReference>
<dbReference type="EMBL" id="NCKU01000932">
    <property type="protein sequence ID" value="RWS13636.1"/>
    <property type="molecule type" value="Genomic_DNA"/>
</dbReference>
<dbReference type="PANTHER" id="PTHR22916:SF3">
    <property type="entry name" value="UDP-GLCNAC:BETAGAL BETA-1,3-N-ACETYLGLUCOSAMINYLTRANSFERASE-LIKE PROTEIN 1"/>
    <property type="match status" value="1"/>
</dbReference>
<dbReference type="PANTHER" id="PTHR22916">
    <property type="entry name" value="GLYCOSYLTRANSFERASE"/>
    <property type="match status" value="1"/>
</dbReference>
<dbReference type="Pfam" id="PF00535">
    <property type="entry name" value="Glycos_transf_2"/>
    <property type="match status" value="1"/>
</dbReference>
<feature type="domain" description="Glycosyltransferase 2-like" evidence="1">
    <location>
        <begin position="13"/>
        <end position="185"/>
    </location>
</feature>
<evidence type="ECO:0000313" key="2">
    <source>
        <dbReference type="EMBL" id="RWS11610.1"/>
    </source>
</evidence>
<gene>
    <name evidence="2" type="ORF">B4U79_02402</name>
    <name evidence="4" type="ORF">B4U79_05835</name>
    <name evidence="3" type="ORF">B4U79_14235</name>
</gene>
<dbReference type="InterPro" id="IPR001173">
    <property type="entry name" value="Glyco_trans_2-like"/>
</dbReference>
<reference evidence="4 5" key="1">
    <citation type="journal article" date="2018" name="Gigascience">
        <title>Genomes of trombidid mites reveal novel predicted allergens and laterally-transferred genes associated with secondary metabolism.</title>
        <authorList>
            <person name="Dong X."/>
            <person name="Chaisiri K."/>
            <person name="Xia D."/>
            <person name="Armstrong S.D."/>
            <person name="Fang Y."/>
            <person name="Donnelly M.J."/>
            <person name="Kadowaki T."/>
            <person name="McGarry J.W."/>
            <person name="Darby A.C."/>
            <person name="Makepeace B.L."/>
        </authorList>
    </citation>
    <scope>NUCLEOTIDE SEQUENCE [LARGE SCALE GENOMIC DNA]</scope>
    <source>
        <strain evidence="4">UoL-WK</strain>
    </source>
</reference>
<dbReference type="OrthoDB" id="206708at2759"/>
<dbReference type="SUPFAM" id="SSF53448">
    <property type="entry name" value="Nucleotide-diphospho-sugar transferases"/>
    <property type="match status" value="1"/>
</dbReference>
<proteinExistence type="predicted"/>
<dbReference type="Proteomes" id="UP000285301">
    <property type="component" value="Unassembled WGS sequence"/>
</dbReference>
<protein>
    <submittedName>
        <fullName evidence="4">UDP-GlcNAc:betaGal beta-1:3-N-acetylglucosaminyltransferase-like protein 1 isoform X2</fullName>
    </submittedName>
</protein>
<name>A0A3S3SG42_9ACAR</name>
<organism evidence="4 5">
    <name type="scientific">Dinothrombium tinctorium</name>
    <dbReference type="NCBI Taxonomy" id="1965070"/>
    <lineage>
        <taxon>Eukaryota</taxon>
        <taxon>Metazoa</taxon>
        <taxon>Ecdysozoa</taxon>
        <taxon>Arthropoda</taxon>
        <taxon>Chelicerata</taxon>
        <taxon>Arachnida</taxon>
        <taxon>Acari</taxon>
        <taxon>Acariformes</taxon>
        <taxon>Trombidiformes</taxon>
        <taxon>Prostigmata</taxon>
        <taxon>Anystina</taxon>
        <taxon>Parasitengona</taxon>
        <taxon>Trombidioidea</taxon>
        <taxon>Trombidiidae</taxon>
        <taxon>Dinothrombium</taxon>
    </lineage>
</organism>
<dbReference type="EMBL" id="NCKU01000941">
    <property type="protein sequence ID" value="RWS13597.1"/>
    <property type="molecule type" value="Genomic_DNA"/>
</dbReference>
<dbReference type="EMBL" id="NCKU01001633">
    <property type="protein sequence ID" value="RWS11610.1"/>
    <property type="molecule type" value="Genomic_DNA"/>
</dbReference>
<keyword evidence="4" id="KW-0808">Transferase</keyword>
<dbReference type="InterPro" id="IPR029044">
    <property type="entry name" value="Nucleotide-diphossugar_trans"/>
</dbReference>
<dbReference type="AlphaFoldDB" id="A0A3S3SG42"/>
<accession>A0A3S3SG42</accession>
<dbReference type="STRING" id="1965070.A0A3S3SG42"/>
<keyword evidence="4" id="KW-0328">Glycosyltransferase</keyword>
<evidence type="ECO:0000313" key="4">
    <source>
        <dbReference type="EMBL" id="RWS13636.1"/>
    </source>
</evidence>
<dbReference type="GO" id="GO:0016758">
    <property type="term" value="F:hexosyltransferase activity"/>
    <property type="evidence" value="ECO:0007669"/>
    <property type="project" value="UniProtKB-ARBA"/>
</dbReference>
<sequence length="357" mass="41609">MHCDRFQFENDVSIIVPVYNAEKWLKQCLDSISEQQFDCRLQVSIFDDSSADSSPKIIQNWIDSLNADSKIKVIFSRQTSGEPKGCGFAKNIAVRQSNSQYLCFLDSDDVMAANRVRTLFEIAVKYDSHKNLLIGSRFHRLPEDSTKRFTKWANSLSEYQLYTQIYTANGPTLLMPTWFCSRRVFDTLDGFDEGGKGVAEDLIFFYKHLDCGGKLMKIDEDLLMYRYHPQQTTFSVSEQTVWNLRLERFEKHVLNNWTHFSIWNAGKEGRRFFRSISDENRRKVSMFCDVDLKKITKGFYIYEESKDKPKPKVPIVHYLEAKPPFVICVKLDLTDGMFEANLSSLKLKEGHDYFHFG</sequence>
<reference evidence="4" key="2">
    <citation type="submission" date="2018-11" db="EMBL/GenBank/DDBJ databases">
        <title>Trombidioid mite genomics.</title>
        <authorList>
            <person name="Dong X."/>
        </authorList>
    </citation>
    <scope>NUCLEOTIDE SEQUENCE</scope>
    <source>
        <strain evidence="4">UoL-WK</strain>
    </source>
</reference>